<organism evidence="1 2">
    <name type="scientific">Exophiala xenobiotica</name>
    <dbReference type="NCBI Taxonomy" id="348802"/>
    <lineage>
        <taxon>Eukaryota</taxon>
        <taxon>Fungi</taxon>
        <taxon>Dikarya</taxon>
        <taxon>Ascomycota</taxon>
        <taxon>Pezizomycotina</taxon>
        <taxon>Eurotiomycetes</taxon>
        <taxon>Chaetothyriomycetidae</taxon>
        <taxon>Chaetothyriales</taxon>
        <taxon>Herpotrichiellaceae</taxon>
        <taxon>Exophiala</taxon>
    </lineage>
</organism>
<dbReference type="RefSeq" id="XP_013309752.1">
    <property type="nucleotide sequence ID" value="XM_013454298.1"/>
</dbReference>
<dbReference type="HOGENOM" id="CLU_1057809_0_0_1"/>
<name>A0A0D2E142_9EURO</name>
<keyword evidence="2" id="KW-1185">Reference proteome</keyword>
<dbReference type="Proteomes" id="UP000054342">
    <property type="component" value="Unassembled WGS sequence"/>
</dbReference>
<dbReference type="GeneID" id="25332778"/>
<evidence type="ECO:0000313" key="2">
    <source>
        <dbReference type="Proteomes" id="UP000054342"/>
    </source>
</evidence>
<dbReference type="AlphaFoldDB" id="A0A0D2E142"/>
<protein>
    <submittedName>
        <fullName evidence="1">Uncharacterized protein</fullName>
    </submittedName>
</protein>
<dbReference type="EMBL" id="KN847323">
    <property type="protein sequence ID" value="KIW49168.1"/>
    <property type="molecule type" value="Genomic_DNA"/>
</dbReference>
<gene>
    <name evidence="1" type="ORF">PV05_10870</name>
</gene>
<dbReference type="OrthoDB" id="4121009at2759"/>
<proteinExistence type="predicted"/>
<accession>A0A0D2E142</accession>
<reference evidence="1 2" key="1">
    <citation type="submission" date="2015-01" db="EMBL/GenBank/DDBJ databases">
        <title>The Genome Sequence of Exophiala xenobiotica CBS118157.</title>
        <authorList>
            <consortium name="The Broad Institute Genomics Platform"/>
            <person name="Cuomo C."/>
            <person name="de Hoog S."/>
            <person name="Gorbushina A."/>
            <person name="Stielow B."/>
            <person name="Teixiera M."/>
            <person name="Abouelleil A."/>
            <person name="Chapman S.B."/>
            <person name="Priest M."/>
            <person name="Young S.K."/>
            <person name="Wortman J."/>
            <person name="Nusbaum C."/>
            <person name="Birren B."/>
        </authorList>
    </citation>
    <scope>NUCLEOTIDE SEQUENCE [LARGE SCALE GENOMIC DNA]</scope>
    <source>
        <strain evidence="1 2">CBS 118157</strain>
    </source>
</reference>
<sequence length="263" mass="30425">MPITTRAMARRQQPRSDDVQFKCFLDLPLEIRTEIYSYFQACPETRHSLMAVSHQISEECTPLFFRQLRFTIHALYPSALQAGFSKSAIRFSPRCTPRGFDQFYLRKMSDFRLRNIHSLGYNVARPTEGRARVSTADLLGMKELCGVLLSHIGSLECLEELVIYMKPRWAITQKEVKIDKEEMWYVVDRDGTWDEIEQKLVRRGGPLQGWEVSRRIELSDVPQRDPSVGHLLRYVSSTFRKTNDNHTTGESLPVPTIVVQIVS</sequence>
<evidence type="ECO:0000313" key="1">
    <source>
        <dbReference type="EMBL" id="KIW49168.1"/>
    </source>
</evidence>